<reference evidence="1" key="1">
    <citation type="submission" date="2021-03" db="EMBL/GenBank/DDBJ databases">
        <authorList>
            <person name="Wang G."/>
        </authorList>
    </citation>
    <scope>NUCLEOTIDE SEQUENCE</scope>
    <source>
        <strain evidence="1">KCTC 12899</strain>
    </source>
</reference>
<evidence type="ECO:0000313" key="1">
    <source>
        <dbReference type="EMBL" id="MBO1322904.1"/>
    </source>
</evidence>
<proteinExistence type="predicted"/>
<dbReference type="AlphaFoldDB" id="A0A8J7U7E1"/>
<gene>
    <name evidence="1" type="ORF">J3U88_30850</name>
</gene>
<keyword evidence="2" id="KW-1185">Reference proteome</keyword>
<dbReference type="Proteomes" id="UP000664417">
    <property type="component" value="Unassembled WGS sequence"/>
</dbReference>
<organism evidence="1 2">
    <name type="scientific">Acanthopleuribacter pedis</name>
    <dbReference type="NCBI Taxonomy" id="442870"/>
    <lineage>
        <taxon>Bacteria</taxon>
        <taxon>Pseudomonadati</taxon>
        <taxon>Acidobacteriota</taxon>
        <taxon>Holophagae</taxon>
        <taxon>Acanthopleuribacterales</taxon>
        <taxon>Acanthopleuribacteraceae</taxon>
        <taxon>Acanthopleuribacter</taxon>
    </lineage>
</organism>
<accession>A0A8J7U7E1</accession>
<name>A0A8J7U7E1_9BACT</name>
<protein>
    <submittedName>
        <fullName evidence="1">N-formylglutamate amidohydrolase</fullName>
    </submittedName>
</protein>
<sequence length="251" mass="27640">MGLPVLLSIPHGGTRVPDWLRPKLCLSEAAMFSDGDPFTREIYDLGDAVEAVVAADVVRSVLDLNRAADDLPPQNPDGVVKSHTCQGIQVYREPLDEQQISDLIHSVYRPYHDRIARLLQTPGLQLGLDCHSMLPEGPPIGPDLGKARPDICLSDGRGLACAPEMTERFARCLRQAFQLPDTAVTVNQPFSGGTITRTYGGKPIPWLQVELNRRLYLEEPPFGDDGPRVRPGAIAKLNRCFHQALLLMFGN</sequence>
<comment type="caution">
    <text evidence="1">The sequence shown here is derived from an EMBL/GenBank/DDBJ whole genome shotgun (WGS) entry which is preliminary data.</text>
</comment>
<dbReference type="SUPFAM" id="SSF53187">
    <property type="entry name" value="Zn-dependent exopeptidases"/>
    <property type="match status" value="1"/>
</dbReference>
<dbReference type="EMBL" id="JAFREP010000045">
    <property type="protein sequence ID" value="MBO1322904.1"/>
    <property type="molecule type" value="Genomic_DNA"/>
</dbReference>
<dbReference type="RefSeq" id="WP_207862876.1">
    <property type="nucleotide sequence ID" value="NZ_JAFREP010000045.1"/>
</dbReference>
<dbReference type="Pfam" id="PF05013">
    <property type="entry name" value="FGase"/>
    <property type="match status" value="1"/>
</dbReference>
<dbReference type="InterPro" id="IPR007709">
    <property type="entry name" value="N-FG_amidohydro"/>
</dbReference>
<evidence type="ECO:0000313" key="2">
    <source>
        <dbReference type="Proteomes" id="UP000664417"/>
    </source>
</evidence>
<dbReference type="Gene3D" id="3.40.630.40">
    <property type="entry name" value="Zn-dependent exopeptidases"/>
    <property type="match status" value="1"/>
</dbReference>